<dbReference type="CDD" id="cd01051">
    <property type="entry name" value="Mn_catalase"/>
    <property type="match status" value="1"/>
</dbReference>
<evidence type="ECO:0000256" key="2">
    <source>
        <dbReference type="PIRSR" id="PIRSR607760-1"/>
    </source>
</evidence>
<evidence type="ECO:0000313" key="5">
    <source>
        <dbReference type="EMBL" id="TVU62749.1"/>
    </source>
</evidence>
<accession>A0A558H0T8</accession>
<feature type="binding site" evidence="2">
    <location>
        <position position="160"/>
    </location>
    <ligand>
        <name>Mn(2+)</name>
        <dbReference type="ChEBI" id="CHEBI:29035"/>
        <label>1</label>
    </ligand>
</feature>
<organism evidence="5 6">
    <name type="scientific">Paenarthrobacter nitroguajacolicus</name>
    <name type="common">Arthrobacter nitroguajacolicus</name>
    <dbReference type="NCBI Taxonomy" id="211146"/>
    <lineage>
        <taxon>Bacteria</taxon>
        <taxon>Bacillati</taxon>
        <taxon>Actinomycetota</taxon>
        <taxon>Actinomycetes</taxon>
        <taxon>Micrococcales</taxon>
        <taxon>Micrococcaceae</taxon>
        <taxon>Paenarthrobacter</taxon>
    </lineage>
</organism>
<feature type="binding site" evidence="2">
    <location>
        <position position="35"/>
    </location>
    <ligand>
        <name>Mn(2+)</name>
        <dbReference type="ChEBI" id="CHEBI:29035"/>
        <label>1</label>
    </ligand>
</feature>
<comment type="caution">
    <text evidence="5">The sequence shown here is derived from an EMBL/GenBank/DDBJ whole genome shotgun (WGS) entry which is preliminary data.</text>
</comment>
<dbReference type="RefSeq" id="WP_144650115.1">
    <property type="nucleotide sequence ID" value="NZ_VNFK01000007.1"/>
</dbReference>
<name>A0A558H0T8_PAENT</name>
<dbReference type="InterPro" id="IPR039377">
    <property type="entry name" value="Mn_catalase_dom"/>
</dbReference>
<dbReference type="Proteomes" id="UP000316500">
    <property type="component" value="Unassembled WGS sequence"/>
</dbReference>
<keyword evidence="2" id="KW-0479">Metal-binding</keyword>
<keyword evidence="2" id="KW-0464">Manganese</keyword>
<feature type="region of interest" description="Disordered" evidence="4">
    <location>
        <begin position="299"/>
        <end position="327"/>
    </location>
</feature>
<comment type="cofactor">
    <cofactor evidence="2">
        <name>Mn(2+)</name>
        <dbReference type="ChEBI" id="CHEBI:29035"/>
    </cofactor>
    <text evidence="2">Binds 2 manganese ions per subunit.</text>
</comment>
<dbReference type="Pfam" id="PF05067">
    <property type="entry name" value="Mn_catalase"/>
    <property type="match status" value="1"/>
</dbReference>
<dbReference type="InterPro" id="IPR009078">
    <property type="entry name" value="Ferritin-like_SF"/>
</dbReference>
<dbReference type="Gene3D" id="1.20.1260.10">
    <property type="match status" value="1"/>
</dbReference>
<evidence type="ECO:0000313" key="6">
    <source>
        <dbReference type="Proteomes" id="UP000316500"/>
    </source>
</evidence>
<gene>
    <name evidence="5" type="ORF">FQP90_10975</name>
</gene>
<feature type="binding site" evidence="2">
    <location>
        <position position="72"/>
    </location>
    <ligand>
        <name>Mn(2+)</name>
        <dbReference type="ChEBI" id="CHEBI:29035"/>
        <label>1</label>
    </ligand>
</feature>
<feature type="binding site" evidence="3">
    <location>
        <position position="60"/>
    </location>
    <ligand>
        <name>Ca(2+)</name>
        <dbReference type="ChEBI" id="CHEBI:29108"/>
    </ligand>
</feature>
<dbReference type="AlphaFoldDB" id="A0A558H0T8"/>
<evidence type="ECO:0000256" key="3">
    <source>
        <dbReference type="PIRSR" id="PIRSR607760-2"/>
    </source>
</evidence>
<comment type="cofactor">
    <cofactor evidence="3">
        <name>Ca(2+)</name>
        <dbReference type="ChEBI" id="CHEBI:29108"/>
    </cofactor>
    <text evidence="3">Binds 1 Ca(2+) ion per subunit.</text>
</comment>
<feature type="compositionally biased region" description="Low complexity" evidence="4">
    <location>
        <begin position="313"/>
        <end position="327"/>
    </location>
</feature>
<sequence length="327" mass="35427">MYLHTQLLINEIAADEPDPAAANALQEGLGGQFGEMRTMMQYLFQSMNFRGDAASKPYKDLLQGIGTEEISHVELIGTTISQLLDGSPRYQGKKSDPVDQPGAGGAAPLKIALDTSNIHHYLVGAQGALPVDAAGNPWSGSYVYNSGNLVLDLLYNLMLESTGRLQKCRIYEMTDNKTARSTIAYLIVRDQAHENAYAKALESLGVNWGKLLPIPKTNAEQFPEVKKLLDLGLQSIQYTFSADNLSEAGKLYRGASPSNDGTELSTQQMPDGFPMTISPERKEEFAPGLDPELMALIQATAEQEMKEADSPKEATSASAKPAAAKKK</sequence>
<feature type="binding site" evidence="2">
    <location>
        <position position="193"/>
    </location>
    <ligand>
        <name>Mn(2+)</name>
        <dbReference type="ChEBI" id="CHEBI:29035"/>
        <label>1</label>
    </ligand>
</feature>
<reference evidence="5 6" key="1">
    <citation type="submission" date="2019-07" db="EMBL/GenBank/DDBJ databases">
        <title>Diversity of Bacteria from Kongsfjorden, Arctic.</title>
        <authorList>
            <person name="Yu Y."/>
        </authorList>
    </citation>
    <scope>NUCLEOTIDE SEQUENCE [LARGE SCALE GENOMIC DNA]</scope>
    <source>
        <strain evidence="5 6">SM1928</strain>
    </source>
</reference>
<evidence type="ECO:0000256" key="1">
    <source>
        <dbReference type="ARBA" id="ARBA00007644"/>
    </source>
</evidence>
<feature type="compositionally biased region" description="Basic and acidic residues" evidence="4">
    <location>
        <begin position="303"/>
        <end position="312"/>
    </location>
</feature>
<protein>
    <submittedName>
        <fullName evidence="5">Manganese catalase family protein</fullName>
    </submittedName>
</protein>
<dbReference type="EMBL" id="VNFK01000007">
    <property type="protein sequence ID" value="TVU62749.1"/>
    <property type="molecule type" value="Genomic_DNA"/>
</dbReference>
<comment type="similarity">
    <text evidence="1">Belongs to the manganese catalase family.</text>
</comment>
<feature type="binding site" evidence="2">
    <location>
        <position position="69"/>
    </location>
    <ligand>
        <name>Mn(2+)</name>
        <dbReference type="ChEBI" id="CHEBI:29035"/>
        <label>1</label>
    </ligand>
</feature>
<dbReference type="InterPro" id="IPR007760">
    <property type="entry name" value="Mn_catalase"/>
</dbReference>
<dbReference type="OrthoDB" id="8334870at2"/>
<keyword evidence="3" id="KW-0106">Calcium</keyword>
<dbReference type="SUPFAM" id="SSF47240">
    <property type="entry name" value="Ferritin-like"/>
    <property type="match status" value="1"/>
</dbReference>
<proteinExistence type="inferred from homology"/>
<feature type="binding site" evidence="3">
    <location>
        <position position="241"/>
    </location>
    <ligand>
        <name>Ca(2+)</name>
        <dbReference type="ChEBI" id="CHEBI:29108"/>
    </ligand>
</feature>
<dbReference type="InterPro" id="IPR012347">
    <property type="entry name" value="Ferritin-like"/>
</dbReference>
<dbReference type="GO" id="GO:0046872">
    <property type="term" value="F:metal ion binding"/>
    <property type="evidence" value="ECO:0007669"/>
    <property type="project" value="UniProtKB-KW"/>
</dbReference>
<evidence type="ECO:0000256" key="4">
    <source>
        <dbReference type="SAM" id="MobiDB-lite"/>
    </source>
</evidence>